<dbReference type="InterPro" id="IPR000383">
    <property type="entry name" value="Xaa-Pro-like_dom"/>
</dbReference>
<evidence type="ECO:0000256" key="1">
    <source>
        <dbReference type="ARBA" id="ARBA00022801"/>
    </source>
</evidence>
<dbReference type="InterPro" id="IPR008979">
    <property type="entry name" value="Galactose-bd-like_sf"/>
</dbReference>
<organism evidence="4 5">
    <name type="scientific">Rhodococcus qingshengii</name>
    <dbReference type="NCBI Taxonomy" id="334542"/>
    <lineage>
        <taxon>Bacteria</taxon>
        <taxon>Bacillati</taxon>
        <taxon>Actinomycetota</taxon>
        <taxon>Actinomycetes</taxon>
        <taxon>Mycobacteriales</taxon>
        <taxon>Nocardiaceae</taxon>
        <taxon>Rhodococcus</taxon>
        <taxon>Rhodococcus erythropolis group</taxon>
    </lineage>
</organism>
<name>A0A2A5J8V7_RHOSG</name>
<sequence length="675" mass="71243">MRTRLLRRRSTTIAVGLCVVGLTVPSAVASADPTGGSDGQAWLAATEATPQYPGVSIEWDVPITMSDGTVLQANVYRPADASGRAVESKTSSVLNITPYTKLLDTLVDSALSIPQVGETLMDVANSLDLAAPFDGVSELTGVIAGGGARVLGVNRDLVQNGYTQVVVDARGTGFSQGNWDVLGKREQQDSVEVIDWMSKQGWSDGKVGMAGISYSAINSVQAASNNPPALKAIFPVEPGNDLLRDIVGTGGGLGVGFMPLWLTAVNGLKLIPNVQDILQGNFDPLWLASRLEDPGTLIPELVQAMTAQRIEDVSPSTLQVAQDGQFYQDRAADVGNIAVPTMVYGGWHDIFANSEPRIYNGIDLPPGQKQLIMGNGYHVTPGGGFGKDGAPPRLDVLERAWFDKWLKGIDNGIDRYGPVTMFQQGGGWITDDQFPRAGASYERMYLNSAPSGTAAHAAYDGSLTNDPPSAAARLTVAPGLRGFCSGDGTQGTAGISVVLGATCSKDSRFQEAEGLTFTGEAVTEPTSLSGPINVHLETVLDATDGFWAATVNDVAPDGTSTPITNGALTASLRAVDDSKSTRSANGDYSEPHHYLTIDTRQPVVPGEVTTVDINMLPTDAVLQPGHRLRVDVYAASVPRYLALGPMLADSQLKPQHIELAADRPSFVNVPFVGGR</sequence>
<dbReference type="SUPFAM" id="SSF53474">
    <property type="entry name" value="alpha/beta-Hydrolases"/>
    <property type="match status" value="1"/>
</dbReference>
<proteinExistence type="predicted"/>
<dbReference type="InterPro" id="IPR013736">
    <property type="entry name" value="Xaa-Pro_dipept_C"/>
</dbReference>
<comment type="caution">
    <text evidence="4">The sequence shown here is derived from an EMBL/GenBank/DDBJ whole genome shotgun (WGS) entry which is preliminary data.</text>
</comment>
<protein>
    <submittedName>
        <fullName evidence="4">Peptidase S15</fullName>
    </submittedName>
</protein>
<evidence type="ECO:0000313" key="4">
    <source>
        <dbReference type="EMBL" id="PCK26020.1"/>
    </source>
</evidence>
<feature type="chain" id="PRO_5012088416" evidence="2">
    <location>
        <begin position="32"/>
        <end position="675"/>
    </location>
</feature>
<dbReference type="EMBL" id="NOVD01000011">
    <property type="protein sequence ID" value="PCK26020.1"/>
    <property type="molecule type" value="Genomic_DNA"/>
</dbReference>
<dbReference type="GO" id="GO:0008239">
    <property type="term" value="F:dipeptidyl-peptidase activity"/>
    <property type="evidence" value="ECO:0007669"/>
    <property type="project" value="InterPro"/>
</dbReference>
<reference evidence="4 5" key="1">
    <citation type="submission" date="2017-07" db="EMBL/GenBank/DDBJ databases">
        <title>Draft sequence of Rhodococcus enclensis 23b-28.</title>
        <authorList>
            <person name="Besaury L."/>
            <person name="Sancelme M."/>
            <person name="Amato P."/>
            <person name="Lallement A."/>
            <person name="Delort A.-M."/>
        </authorList>
    </citation>
    <scope>NUCLEOTIDE SEQUENCE [LARGE SCALE GENOMIC DNA]</scope>
    <source>
        <strain evidence="4 5">23b-28</strain>
    </source>
</reference>
<gene>
    <name evidence="4" type="ORF">CHR55_17265</name>
</gene>
<dbReference type="RefSeq" id="WP_099697811.1">
    <property type="nucleotide sequence ID" value="NZ_NOVD01000011.1"/>
</dbReference>
<dbReference type="SMART" id="SM00939">
    <property type="entry name" value="PepX_C"/>
    <property type="match status" value="1"/>
</dbReference>
<keyword evidence="1" id="KW-0378">Hydrolase</keyword>
<dbReference type="InterPro" id="IPR050585">
    <property type="entry name" value="Xaa-Pro_dipeptidyl-ppase/CocE"/>
</dbReference>
<dbReference type="InterPro" id="IPR029058">
    <property type="entry name" value="AB_hydrolase_fold"/>
</dbReference>
<keyword evidence="2" id="KW-0732">Signal</keyword>
<dbReference type="PANTHER" id="PTHR43056:SF10">
    <property type="entry name" value="COCE_NOND FAMILY, PUTATIVE (AFU_ORTHOLOGUE AFUA_7G00600)-RELATED"/>
    <property type="match status" value="1"/>
</dbReference>
<dbReference type="SUPFAM" id="SSF49785">
    <property type="entry name" value="Galactose-binding domain-like"/>
    <property type="match status" value="1"/>
</dbReference>
<dbReference type="Pfam" id="PF08530">
    <property type="entry name" value="PepX_C"/>
    <property type="match status" value="1"/>
</dbReference>
<dbReference type="AlphaFoldDB" id="A0A2A5J8V7"/>
<dbReference type="Gene3D" id="3.40.50.1820">
    <property type="entry name" value="alpha/beta hydrolase"/>
    <property type="match status" value="1"/>
</dbReference>
<dbReference type="InterPro" id="IPR005674">
    <property type="entry name" value="CocE/Ser_esterase"/>
</dbReference>
<evidence type="ECO:0000256" key="2">
    <source>
        <dbReference type="SAM" id="SignalP"/>
    </source>
</evidence>
<evidence type="ECO:0000313" key="5">
    <source>
        <dbReference type="Proteomes" id="UP000230886"/>
    </source>
</evidence>
<evidence type="ECO:0000259" key="3">
    <source>
        <dbReference type="SMART" id="SM00939"/>
    </source>
</evidence>
<accession>A0A2A5J8V7</accession>
<dbReference type="Pfam" id="PF02129">
    <property type="entry name" value="Peptidase_S15"/>
    <property type="match status" value="1"/>
</dbReference>
<feature type="domain" description="Xaa-Pro dipeptidyl-peptidase C-terminal" evidence="3">
    <location>
        <begin position="399"/>
        <end position="668"/>
    </location>
</feature>
<dbReference type="PANTHER" id="PTHR43056">
    <property type="entry name" value="PEPTIDASE S9 PROLYL OLIGOPEPTIDASE"/>
    <property type="match status" value="1"/>
</dbReference>
<dbReference type="NCBIfam" id="TIGR00976">
    <property type="entry name" value="CocE_NonD"/>
    <property type="match status" value="1"/>
</dbReference>
<dbReference type="Gene3D" id="2.60.120.260">
    <property type="entry name" value="Galactose-binding domain-like"/>
    <property type="match status" value="1"/>
</dbReference>
<feature type="signal peptide" evidence="2">
    <location>
        <begin position="1"/>
        <end position="31"/>
    </location>
</feature>
<dbReference type="Proteomes" id="UP000230886">
    <property type="component" value="Unassembled WGS sequence"/>
</dbReference>